<reference evidence="1" key="1">
    <citation type="submission" date="2021-02" db="EMBL/GenBank/DDBJ databases">
        <title>Comparative genomics of Ferrovum myxofaciens strains, predominant extremophile bacteria forming large biofilm stalactites in acid mine ecosystems.</title>
        <authorList>
            <person name="Burkartova K."/>
            <person name="Ridl J."/>
            <person name="Pajer P."/>
            <person name="Falteisek L."/>
        </authorList>
    </citation>
    <scope>NUCLEOTIDE SEQUENCE</scope>
    <source>
        <strain evidence="1">MI1III</strain>
    </source>
</reference>
<dbReference type="AlphaFoldDB" id="A0A9E6MX86"/>
<accession>A0A9E6MX86</accession>
<evidence type="ECO:0000313" key="1">
    <source>
        <dbReference type="EMBL" id="QWY78028.1"/>
    </source>
</evidence>
<evidence type="ECO:0000313" key="2">
    <source>
        <dbReference type="Proteomes" id="UP000683551"/>
    </source>
</evidence>
<proteinExistence type="predicted"/>
<gene>
    <name evidence="1" type="ORF">JZL65_02795</name>
</gene>
<sequence>MSLQYSFMNQNWNHSGASGQAGALNPDKQIGTNFYTLYGQHMFNDNWGVEAMLPYWMRSFTTDTSGVPGQINPSPTTRSANISSLSDLRVMGMYTGFSKDKSSGLTFGLKLPTGPVNPAPLIDRDTAPGTGTTDLLLGYYSMGNFSANWGWFSQGTWRHALNHYQGYKPGDSLNTVAGVTWNAIETSTHIIPMIQVNALWRAPDQGGGDALYGNLNSGYTNVFLAPGALIDLSRHWQANTSIYLPLYRYANGDQLVPHWMVNAGITYLF</sequence>
<dbReference type="Proteomes" id="UP000683551">
    <property type="component" value="Chromosome"/>
</dbReference>
<dbReference type="RefSeq" id="WP_227509428.1">
    <property type="nucleotide sequence ID" value="NZ_CP070327.1"/>
</dbReference>
<name>A0A9E6MX86_9PROT</name>
<organism evidence="1 2">
    <name type="scientific">Ferrovum myxofaciens</name>
    <dbReference type="NCBI Taxonomy" id="416213"/>
    <lineage>
        <taxon>Bacteria</taxon>
        <taxon>Pseudomonadati</taxon>
        <taxon>Pseudomonadota</taxon>
        <taxon>Betaproteobacteria</taxon>
        <taxon>Ferrovales</taxon>
        <taxon>Ferrovaceae</taxon>
        <taxon>Ferrovum</taxon>
    </lineage>
</organism>
<evidence type="ECO:0008006" key="3">
    <source>
        <dbReference type="Google" id="ProtNLM"/>
    </source>
</evidence>
<protein>
    <recommendedName>
        <fullName evidence="3">Transporter</fullName>
    </recommendedName>
</protein>
<dbReference type="EMBL" id="CP071137">
    <property type="protein sequence ID" value="QWY78028.1"/>
    <property type="molecule type" value="Genomic_DNA"/>
</dbReference>